<protein>
    <submittedName>
        <fullName evidence="1">Uncharacterized protein</fullName>
    </submittedName>
</protein>
<proteinExistence type="predicted"/>
<comment type="caution">
    <text evidence="1">The sequence shown here is derived from an EMBL/GenBank/DDBJ whole genome shotgun (WGS) entry which is preliminary data.</text>
</comment>
<sequence>MVGQHSQVTMNGHISSHSSPMPSHYSDSPPSYAEQSHTPSYNYVSTSAVHPSSAARTDIQDPSYEYSHTYEKSPVARIHSSSLHHSQSMDSMHNSQPSHMSSVSSRLSISHISHPQSYPNHYTGAPSPESNHSISSHSQPSGPPTPNYTAYRDDSHESASYQNHQSILEPVVDQSNISSGYMNSQNHLVHGTYSHTLIAQQGLPRYDSPPPILAPIQDERVIRGDPRIPHMHHSTSLPGSMSYMHHSQPHNAYSYQTPRLSLGQGYGSLRGQNTAGFA</sequence>
<accession>A0ACB8ACA5</accession>
<gene>
    <name evidence="1" type="ORF">BJ138DRAFT_1153171</name>
</gene>
<organism evidence="1 2">
    <name type="scientific">Hygrophoropsis aurantiaca</name>
    <dbReference type="NCBI Taxonomy" id="72124"/>
    <lineage>
        <taxon>Eukaryota</taxon>
        <taxon>Fungi</taxon>
        <taxon>Dikarya</taxon>
        <taxon>Basidiomycota</taxon>
        <taxon>Agaricomycotina</taxon>
        <taxon>Agaricomycetes</taxon>
        <taxon>Agaricomycetidae</taxon>
        <taxon>Boletales</taxon>
        <taxon>Coniophorineae</taxon>
        <taxon>Hygrophoropsidaceae</taxon>
        <taxon>Hygrophoropsis</taxon>
    </lineage>
</organism>
<keyword evidence="2" id="KW-1185">Reference proteome</keyword>
<name>A0ACB8ACA5_9AGAM</name>
<reference evidence="1" key="1">
    <citation type="journal article" date="2021" name="New Phytol.">
        <title>Evolutionary innovations through gain and loss of genes in the ectomycorrhizal Boletales.</title>
        <authorList>
            <person name="Wu G."/>
            <person name="Miyauchi S."/>
            <person name="Morin E."/>
            <person name="Kuo A."/>
            <person name="Drula E."/>
            <person name="Varga T."/>
            <person name="Kohler A."/>
            <person name="Feng B."/>
            <person name="Cao Y."/>
            <person name="Lipzen A."/>
            <person name="Daum C."/>
            <person name="Hundley H."/>
            <person name="Pangilinan J."/>
            <person name="Johnson J."/>
            <person name="Barry K."/>
            <person name="LaButti K."/>
            <person name="Ng V."/>
            <person name="Ahrendt S."/>
            <person name="Min B."/>
            <person name="Choi I.G."/>
            <person name="Park H."/>
            <person name="Plett J.M."/>
            <person name="Magnuson J."/>
            <person name="Spatafora J.W."/>
            <person name="Nagy L.G."/>
            <person name="Henrissat B."/>
            <person name="Grigoriev I.V."/>
            <person name="Yang Z.L."/>
            <person name="Xu J."/>
            <person name="Martin F.M."/>
        </authorList>
    </citation>
    <scope>NUCLEOTIDE SEQUENCE</scope>
    <source>
        <strain evidence="1">ATCC 28755</strain>
    </source>
</reference>
<dbReference type="Proteomes" id="UP000790377">
    <property type="component" value="Unassembled WGS sequence"/>
</dbReference>
<evidence type="ECO:0000313" key="2">
    <source>
        <dbReference type="Proteomes" id="UP000790377"/>
    </source>
</evidence>
<evidence type="ECO:0000313" key="1">
    <source>
        <dbReference type="EMBL" id="KAH7910318.1"/>
    </source>
</evidence>
<dbReference type="EMBL" id="MU267718">
    <property type="protein sequence ID" value="KAH7910318.1"/>
    <property type="molecule type" value="Genomic_DNA"/>
</dbReference>